<name>A0A5B6WJU5_9ROSI</name>
<evidence type="ECO:0000256" key="2">
    <source>
        <dbReference type="ARBA" id="ARBA00022840"/>
    </source>
</evidence>
<keyword evidence="4" id="KW-1185">Reference proteome</keyword>
<evidence type="ECO:0000313" key="3">
    <source>
        <dbReference type="EMBL" id="KAA3481518.1"/>
    </source>
</evidence>
<dbReference type="PANTHER" id="PTHR45644:SF39">
    <property type="entry name" value="AAA-TYPE ATPASE FAMILY PROTEIN-RELATED"/>
    <property type="match status" value="1"/>
</dbReference>
<dbReference type="AlphaFoldDB" id="A0A5B6WJU5"/>
<accession>A0A5B6WJU5</accession>
<sequence>MLLFADNPFSTVGVRFDKPIPDGVDLGNICEVGHGFFCNAFDLRLENSGTEDLDRLLINTLFEAIYSESRTSPFILFMKDVEKSLAGNTDSCSIFKSKLEKLPDNVIVIGSHTHTDNRKEKNASAKILNNWFSFGLLLSFDALT</sequence>
<dbReference type="PANTHER" id="PTHR45644">
    <property type="entry name" value="AAA ATPASE, PUTATIVE (AFU_ORTHOLOGUE AFUA_2G12920)-RELATED-RELATED"/>
    <property type="match status" value="1"/>
</dbReference>
<dbReference type="GO" id="GO:0005741">
    <property type="term" value="C:mitochondrial outer membrane"/>
    <property type="evidence" value="ECO:0007669"/>
    <property type="project" value="TreeGrafter"/>
</dbReference>
<evidence type="ECO:0000256" key="1">
    <source>
        <dbReference type="ARBA" id="ARBA00022741"/>
    </source>
</evidence>
<protein>
    <submittedName>
        <fullName evidence="3">ATPase family AAA domain-containing protein 1</fullName>
    </submittedName>
</protein>
<dbReference type="OrthoDB" id="1721827at2759"/>
<dbReference type="GO" id="GO:0005524">
    <property type="term" value="F:ATP binding"/>
    <property type="evidence" value="ECO:0007669"/>
    <property type="project" value="UniProtKB-KW"/>
</dbReference>
<gene>
    <name evidence="3" type="ORF">EPI10_021877</name>
</gene>
<evidence type="ECO:0000313" key="4">
    <source>
        <dbReference type="Proteomes" id="UP000325315"/>
    </source>
</evidence>
<keyword evidence="2" id="KW-0067">ATP-binding</keyword>
<dbReference type="EMBL" id="SMMG02000003">
    <property type="protein sequence ID" value="KAA3481518.1"/>
    <property type="molecule type" value="Genomic_DNA"/>
</dbReference>
<organism evidence="3 4">
    <name type="scientific">Gossypium australe</name>
    <dbReference type="NCBI Taxonomy" id="47621"/>
    <lineage>
        <taxon>Eukaryota</taxon>
        <taxon>Viridiplantae</taxon>
        <taxon>Streptophyta</taxon>
        <taxon>Embryophyta</taxon>
        <taxon>Tracheophyta</taxon>
        <taxon>Spermatophyta</taxon>
        <taxon>Magnoliopsida</taxon>
        <taxon>eudicotyledons</taxon>
        <taxon>Gunneridae</taxon>
        <taxon>Pentapetalae</taxon>
        <taxon>rosids</taxon>
        <taxon>malvids</taxon>
        <taxon>Malvales</taxon>
        <taxon>Malvaceae</taxon>
        <taxon>Malvoideae</taxon>
        <taxon>Gossypium</taxon>
    </lineage>
</organism>
<dbReference type="Proteomes" id="UP000325315">
    <property type="component" value="Unassembled WGS sequence"/>
</dbReference>
<comment type="caution">
    <text evidence="3">The sequence shown here is derived from an EMBL/GenBank/DDBJ whole genome shotgun (WGS) entry which is preliminary data.</text>
</comment>
<dbReference type="InterPro" id="IPR051701">
    <property type="entry name" value="Mito_OM_Translocase_MSP1"/>
</dbReference>
<reference evidence="4" key="1">
    <citation type="journal article" date="2019" name="Plant Biotechnol. J.">
        <title>Genome sequencing of the Australian wild diploid species Gossypium australe highlights disease resistance and delayed gland morphogenesis.</title>
        <authorList>
            <person name="Cai Y."/>
            <person name="Cai X."/>
            <person name="Wang Q."/>
            <person name="Wang P."/>
            <person name="Zhang Y."/>
            <person name="Cai C."/>
            <person name="Xu Y."/>
            <person name="Wang K."/>
            <person name="Zhou Z."/>
            <person name="Wang C."/>
            <person name="Geng S."/>
            <person name="Li B."/>
            <person name="Dong Q."/>
            <person name="Hou Y."/>
            <person name="Wang H."/>
            <person name="Ai P."/>
            <person name="Liu Z."/>
            <person name="Yi F."/>
            <person name="Sun M."/>
            <person name="An G."/>
            <person name="Cheng J."/>
            <person name="Zhang Y."/>
            <person name="Shi Q."/>
            <person name="Xie Y."/>
            <person name="Shi X."/>
            <person name="Chang Y."/>
            <person name="Huang F."/>
            <person name="Chen Y."/>
            <person name="Hong S."/>
            <person name="Mi L."/>
            <person name="Sun Q."/>
            <person name="Zhang L."/>
            <person name="Zhou B."/>
            <person name="Peng R."/>
            <person name="Zhang X."/>
            <person name="Liu F."/>
        </authorList>
    </citation>
    <scope>NUCLEOTIDE SEQUENCE [LARGE SCALE GENOMIC DNA]</scope>
    <source>
        <strain evidence="4">cv. PA1801</strain>
    </source>
</reference>
<keyword evidence="1" id="KW-0547">Nucleotide-binding</keyword>
<proteinExistence type="predicted"/>